<dbReference type="HOGENOM" id="CLU_2553667_0_0_5"/>
<dbReference type="KEGG" id="hdn:Hden_0662"/>
<dbReference type="AlphaFoldDB" id="D8JSZ8"/>
<keyword evidence="2" id="KW-1185">Reference proteome</keyword>
<sequence>MTLAFLLAPPCAPDAEPDKIWFLDRGRRLHRLRRAGAHVVASRRNGQSFHVPWPVNEPVLRGEAFAAHIFAICSQTKTATDS</sequence>
<evidence type="ECO:0000313" key="2">
    <source>
        <dbReference type="Proteomes" id="UP000002033"/>
    </source>
</evidence>
<dbReference type="Proteomes" id="UP000002033">
    <property type="component" value="Chromosome"/>
</dbReference>
<organism evidence="1 2">
    <name type="scientific">Hyphomicrobium denitrificans (strain ATCC 51888 / DSM 1869 / NCIMB 11706 / TK 0415)</name>
    <dbReference type="NCBI Taxonomy" id="582899"/>
    <lineage>
        <taxon>Bacteria</taxon>
        <taxon>Pseudomonadati</taxon>
        <taxon>Pseudomonadota</taxon>
        <taxon>Alphaproteobacteria</taxon>
        <taxon>Hyphomicrobiales</taxon>
        <taxon>Hyphomicrobiaceae</taxon>
        <taxon>Hyphomicrobium</taxon>
    </lineage>
</organism>
<protein>
    <submittedName>
        <fullName evidence="1">Uncharacterized protein</fullName>
    </submittedName>
</protein>
<name>D8JSZ8_HYPDA</name>
<reference evidence="2" key="1">
    <citation type="journal article" date="2011" name="J. Bacteriol.">
        <title>Genome sequences of eight morphologically diverse alphaproteobacteria.</title>
        <authorList>
            <consortium name="US DOE Joint Genome Institute"/>
            <person name="Brown P.J."/>
            <person name="Kysela D.T."/>
            <person name="Buechlein A."/>
            <person name="Hemmerich C."/>
            <person name="Brun Y.V."/>
        </authorList>
    </citation>
    <scope>NUCLEOTIDE SEQUENCE [LARGE SCALE GENOMIC DNA]</scope>
    <source>
        <strain evidence="2">ATCC 51888 / DSM 1869 / NCIB 11706 / TK 0415</strain>
    </source>
</reference>
<proteinExistence type="predicted"/>
<dbReference type="STRING" id="582899.Hden_0662"/>
<evidence type="ECO:0000313" key="1">
    <source>
        <dbReference type="EMBL" id="ADJ22483.1"/>
    </source>
</evidence>
<accession>D8JSZ8</accession>
<dbReference type="EMBL" id="CP002083">
    <property type="protein sequence ID" value="ADJ22483.1"/>
    <property type="molecule type" value="Genomic_DNA"/>
</dbReference>
<gene>
    <name evidence="1" type="ordered locus">Hden_0662</name>
</gene>